<dbReference type="InterPro" id="IPR012844">
    <property type="entry name" value="DhaM_N"/>
</dbReference>
<dbReference type="GO" id="GO:0016020">
    <property type="term" value="C:membrane"/>
    <property type="evidence" value="ECO:0007669"/>
    <property type="project" value="InterPro"/>
</dbReference>
<gene>
    <name evidence="7" type="primary">dhaM</name>
    <name evidence="7" type="ORF">NET02_12140</name>
</gene>
<keyword evidence="7" id="KW-0418">Kinase</keyword>
<comment type="caution">
    <text evidence="7">The sequence shown here is derived from an EMBL/GenBank/DDBJ whole genome shotgun (WGS) entry which is preliminary data.</text>
</comment>
<comment type="catalytic activity">
    <reaction evidence="1">
        <text>dihydroxyacetone + phosphoenolpyruvate = dihydroxyacetone phosphate + pyruvate</text>
        <dbReference type="Rhea" id="RHEA:18381"/>
        <dbReference type="ChEBI" id="CHEBI:15361"/>
        <dbReference type="ChEBI" id="CHEBI:16016"/>
        <dbReference type="ChEBI" id="CHEBI:57642"/>
        <dbReference type="ChEBI" id="CHEBI:58702"/>
        <dbReference type="EC" id="2.7.1.121"/>
    </reaction>
</comment>
<evidence type="ECO:0000256" key="1">
    <source>
        <dbReference type="ARBA" id="ARBA00001113"/>
    </source>
</evidence>
<dbReference type="EC" id="2.7.1.121" evidence="3"/>
<dbReference type="Gene3D" id="3.40.50.510">
    <property type="entry name" value="Phosphotransferase system, mannose-type IIA component"/>
    <property type="match status" value="1"/>
</dbReference>
<keyword evidence="4 7" id="KW-0808">Transferase</keyword>
<sequence length="132" mass="13698">MVALVIVAHSAKLAEGVRELAAQMTQGRVPIFAAGGVDDDILGTNAERIREALEAALASSQEVLVLMDLGSAVLSARMAIDLLPEEQRSRVRLSQAPLVEGAVVAAVEAAIGKGLDEIEASAVEAARMPKVT</sequence>
<dbReference type="PROSITE" id="PS51096">
    <property type="entry name" value="PTS_EIIA_TYPE_4"/>
    <property type="match status" value="1"/>
</dbReference>
<dbReference type="Pfam" id="PF03610">
    <property type="entry name" value="EIIA-man"/>
    <property type="match status" value="1"/>
</dbReference>
<dbReference type="GO" id="GO:0047324">
    <property type="term" value="F:phosphoenolpyruvate-glycerone phosphotransferase activity"/>
    <property type="evidence" value="ECO:0007669"/>
    <property type="project" value="UniProtKB-EC"/>
</dbReference>
<evidence type="ECO:0000256" key="2">
    <source>
        <dbReference type="ARBA" id="ARBA00002788"/>
    </source>
</evidence>
<evidence type="ECO:0000256" key="3">
    <source>
        <dbReference type="ARBA" id="ARBA00012095"/>
    </source>
</evidence>
<evidence type="ECO:0000256" key="5">
    <source>
        <dbReference type="ARBA" id="ARBA00046577"/>
    </source>
</evidence>
<protein>
    <recommendedName>
        <fullName evidence="3">phosphoenolpyruvate--glycerone phosphotransferase</fullName>
        <ecNumber evidence="3">2.7.1.121</ecNumber>
    </recommendedName>
</protein>
<dbReference type="AlphaFoldDB" id="A0AA41WBD9"/>
<accession>A0AA41WBD9</accession>
<dbReference type="Proteomes" id="UP001165306">
    <property type="component" value="Unassembled WGS sequence"/>
</dbReference>
<dbReference type="InterPro" id="IPR039643">
    <property type="entry name" value="DhaM"/>
</dbReference>
<dbReference type="GO" id="GO:0009401">
    <property type="term" value="P:phosphoenolpyruvate-dependent sugar phosphotransferase system"/>
    <property type="evidence" value="ECO:0007669"/>
    <property type="project" value="InterPro"/>
</dbReference>
<dbReference type="PANTHER" id="PTHR38594">
    <property type="entry name" value="PEP-DEPENDENT DIHYDROXYACETONE KINASE, PHOSPHORYL DONOR SUBUNIT DHAM"/>
    <property type="match status" value="1"/>
</dbReference>
<dbReference type="GO" id="GO:0019563">
    <property type="term" value="P:glycerol catabolic process"/>
    <property type="evidence" value="ECO:0007669"/>
    <property type="project" value="InterPro"/>
</dbReference>
<proteinExistence type="predicted"/>
<evidence type="ECO:0000259" key="6">
    <source>
        <dbReference type="PROSITE" id="PS51096"/>
    </source>
</evidence>
<dbReference type="SUPFAM" id="SSF53062">
    <property type="entry name" value="PTS system fructose IIA component-like"/>
    <property type="match status" value="1"/>
</dbReference>
<dbReference type="RefSeq" id="WP_284057685.1">
    <property type="nucleotide sequence ID" value="NZ_JAMSLR010000009.1"/>
</dbReference>
<dbReference type="NCBIfam" id="TIGR02364">
    <property type="entry name" value="dha_pts"/>
    <property type="match status" value="1"/>
</dbReference>
<name>A0AA41WBD9_9BACT</name>
<evidence type="ECO:0000256" key="4">
    <source>
        <dbReference type="ARBA" id="ARBA00022679"/>
    </source>
</evidence>
<comment type="subunit">
    <text evidence="5">Homodimer. The dihydroxyacetone kinase complex is composed of a homodimer of DhaM, a homodimer of DhaK and the subunit DhaL.</text>
</comment>
<keyword evidence="8" id="KW-1185">Reference proteome</keyword>
<organism evidence="7 8">
    <name type="scientific">Thermalbibacter longus</name>
    <dbReference type="NCBI Taxonomy" id="2951981"/>
    <lineage>
        <taxon>Bacteria</taxon>
        <taxon>Pseudomonadati</taxon>
        <taxon>Thermomicrobiota</taxon>
        <taxon>Thermomicrobia</taxon>
        <taxon>Thermomicrobiales</taxon>
        <taxon>Thermomicrobiaceae</taxon>
        <taxon>Thermalbibacter</taxon>
    </lineage>
</organism>
<comment type="function">
    <text evidence="2">Component of the dihydroxyacetone kinase complex, which is responsible for the phosphoenolpyruvate (PEP)-dependent phosphorylation of dihydroxyacetone. DhaM serves as the phosphoryl donor. Is phosphorylated by phosphoenolpyruvate in an EI- and HPr-dependent reaction, and a phosphorelay system on histidine residues finally leads to phosphoryl transfer to DhaL and dihydroxyacetone.</text>
</comment>
<dbReference type="InterPro" id="IPR036662">
    <property type="entry name" value="PTS_EIIA_man-typ_sf"/>
</dbReference>
<dbReference type="InterPro" id="IPR004701">
    <property type="entry name" value="PTS_EIIA_man-typ"/>
</dbReference>
<evidence type="ECO:0000313" key="7">
    <source>
        <dbReference type="EMBL" id="MCM8749899.1"/>
    </source>
</evidence>
<dbReference type="PANTHER" id="PTHR38594:SF1">
    <property type="entry name" value="PEP-DEPENDENT DIHYDROXYACETONE KINASE, PHOSPHORYL DONOR SUBUNIT DHAM"/>
    <property type="match status" value="1"/>
</dbReference>
<reference evidence="7" key="1">
    <citation type="submission" date="2022-06" db="EMBL/GenBank/DDBJ databases">
        <title>CFH 74404 Thermomicrobiaceae sp.</title>
        <authorList>
            <person name="Ming H."/>
            <person name="Li W.-J."/>
            <person name="Zhao Z."/>
        </authorList>
    </citation>
    <scope>NUCLEOTIDE SEQUENCE</scope>
    <source>
        <strain evidence="7">CFH 74404</strain>
    </source>
</reference>
<feature type="domain" description="PTS EIIA type-4" evidence="6">
    <location>
        <begin position="1"/>
        <end position="130"/>
    </location>
</feature>
<dbReference type="EMBL" id="JAMSLR010000009">
    <property type="protein sequence ID" value="MCM8749899.1"/>
    <property type="molecule type" value="Genomic_DNA"/>
</dbReference>
<evidence type="ECO:0000313" key="8">
    <source>
        <dbReference type="Proteomes" id="UP001165306"/>
    </source>
</evidence>